<dbReference type="GO" id="GO:0019251">
    <property type="term" value="P:anaerobic cobalamin biosynthetic process"/>
    <property type="evidence" value="ECO:0007669"/>
    <property type="project" value="UniProtKB-UniRule"/>
</dbReference>
<comment type="pathway">
    <text evidence="5">Cofactor biosynthesis; adenosylcobalamin biosynthesis; cob(II)yrinate a,c-diamide from sirohydrochlorin (anaerobic route): step 6/10.</text>
</comment>
<sequence length="611" mass="67913">MIMILVFGGTTEGKKTAEILDFIEEPYYYSTKSKVETALKGKLISGVMEPAEMISFCRKNGVRLLIDAAHPFAVQLHKNIYEAAQQLEIPVLRYEREYNESQHLQNVTFFDSYEQLTAALLKSNFQRILSLTGVQTIPVLKNVWESRTCFFRILNTTLSRQKAAQSTISTEWIIPMNPSDDVDELLQLAKQKKAQILLSKESGVSGFMASKIAVSEQLNIPLWIVKRPVLPNFNFSVHSEKQLLQQLYILRKSILRKDGELRAGFTSGTCVTAAVKACFIALAEGAFPKSTEVSLPHGEQTRFWIFPEWISEKSAACTVIKNGGDDPDVTHGKEIGCELKLTHQNGIRFLQGKGIGKVTLPGLQVAVGEPAINPVPRKMITEALETLAAEYEMDTGFEVKPFVPEGEALAKQTFNPRVGVVGGISIIGTSGKVKPYSNEAFLSTIKYQMSVAYNSGCEEVVLTSGKRSENRLRSEFSYLPDTAFIHFGNLVGDSVKLAVQQGITKINLALMLGKAVKLAEGNLDTHSKNVQFNPAFLAQIASECGYYDDIVSQIGKLQIANAIFPILPVTENLLFYQEIARKCYRVCHVLMPDYNVFRFVLLLEGTHVFAE</sequence>
<dbReference type="Gene3D" id="3.30.2110.10">
    <property type="entry name" value="CbiD-like"/>
    <property type="match status" value="1"/>
</dbReference>
<evidence type="ECO:0000256" key="3">
    <source>
        <dbReference type="ARBA" id="ARBA00022679"/>
    </source>
</evidence>
<dbReference type="UniPathway" id="UPA00148">
    <property type="reaction ID" value="UER00227"/>
</dbReference>
<dbReference type="InterPro" id="IPR036074">
    <property type="entry name" value="CbiD_sf"/>
</dbReference>
<comment type="function">
    <text evidence="5">Catalyzes the methylation of C-1 in cobalt-precorrin-5B to form cobalt-precorrin-6A.</text>
</comment>
<dbReference type="PROSITE" id="PS51014">
    <property type="entry name" value="COBK_CBIJ"/>
    <property type="match status" value="1"/>
</dbReference>
<dbReference type="Pfam" id="PF02571">
    <property type="entry name" value="CbiJ"/>
    <property type="match status" value="1"/>
</dbReference>
<dbReference type="Proteomes" id="UP000181981">
    <property type="component" value="Unassembled WGS sequence"/>
</dbReference>
<keyword evidence="1 5" id="KW-0169">Cobalamin biosynthesis</keyword>
<dbReference type="Pfam" id="PF01888">
    <property type="entry name" value="CbiD"/>
    <property type="match status" value="1"/>
</dbReference>
<dbReference type="GO" id="GO:0016994">
    <property type="term" value="F:precorrin-6A reductase activity"/>
    <property type="evidence" value="ECO:0007669"/>
    <property type="project" value="InterPro"/>
</dbReference>
<comment type="similarity">
    <text evidence="5">Belongs to the CbiD family.</text>
</comment>
<organism evidence="6 7">
    <name type="scientific">Draconibacterium orientale</name>
    <dbReference type="NCBI Taxonomy" id="1168034"/>
    <lineage>
        <taxon>Bacteria</taxon>
        <taxon>Pseudomonadati</taxon>
        <taxon>Bacteroidota</taxon>
        <taxon>Bacteroidia</taxon>
        <taxon>Marinilabiliales</taxon>
        <taxon>Prolixibacteraceae</taxon>
        <taxon>Draconibacterium</taxon>
    </lineage>
</organism>
<dbReference type="PANTHER" id="PTHR35863">
    <property type="entry name" value="COBALT-PRECORRIN-5B C(1)-METHYLTRANSFERASE"/>
    <property type="match status" value="1"/>
</dbReference>
<evidence type="ECO:0000313" key="7">
    <source>
        <dbReference type="Proteomes" id="UP000181981"/>
    </source>
</evidence>
<evidence type="ECO:0000313" key="6">
    <source>
        <dbReference type="EMBL" id="SET89260.1"/>
    </source>
</evidence>
<dbReference type="AlphaFoldDB" id="A0A1I0I142"/>
<dbReference type="NCBIfam" id="TIGR00312">
    <property type="entry name" value="cbiD"/>
    <property type="match status" value="1"/>
</dbReference>
<comment type="catalytic activity">
    <reaction evidence="5">
        <text>Co-precorrin-5B + S-adenosyl-L-methionine = Co-precorrin-6A + S-adenosyl-L-homocysteine</text>
        <dbReference type="Rhea" id="RHEA:26285"/>
        <dbReference type="ChEBI" id="CHEBI:57856"/>
        <dbReference type="ChEBI" id="CHEBI:59789"/>
        <dbReference type="ChEBI" id="CHEBI:60063"/>
        <dbReference type="ChEBI" id="CHEBI:60064"/>
        <dbReference type="EC" id="2.1.1.195"/>
    </reaction>
</comment>
<dbReference type="SUPFAM" id="SSF111342">
    <property type="entry name" value="CbiD-like"/>
    <property type="match status" value="1"/>
</dbReference>
<keyword evidence="3 5" id="KW-0808">Transferase</keyword>
<evidence type="ECO:0000256" key="1">
    <source>
        <dbReference type="ARBA" id="ARBA00022573"/>
    </source>
</evidence>
<dbReference type="GO" id="GO:0032259">
    <property type="term" value="P:methylation"/>
    <property type="evidence" value="ECO:0007669"/>
    <property type="project" value="UniProtKB-KW"/>
</dbReference>
<dbReference type="EMBL" id="FOHT01000027">
    <property type="protein sequence ID" value="SET89260.1"/>
    <property type="molecule type" value="Genomic_DNA"/>
</dbReference>
<proteinExistence type="inferred from homology"/>
<dbReference type="HAMAP" id="MF_00787">
    <property type="entry name" value="CbiD"/>
    <property type="match status" value="1"/>
</dbReference>
<keyword evidence="2 5" id="KW-0489">Methyltransferase</keyword>
<evidence type="ECO:0000256" key="2">
    <source>
        <dbReference type="ARBA" id="ARBA00022603"/>
    </source>
</evidence>
<dbReference type="InterPro" id="IPR003723">
    <property type="entry name" value="Precorrin-6x_reduct"/>
</dbReference>
<evidence type="ECO:0000256" key="5">
    <source>
        <dbReference type="HAMAP-Rule" id="MF_00787"/>
    </source>
</evidence>
<dbReference type="InterPro" id="IPR002748">
    <property type="entry name" value="CbiD"/>
</dbReference>
<dbReference type="GO" id="GO:0043780">
    <property type="term" value="F:cobalt-precorrin-5B C1-methyltransferase activity"/>
    <property type="evidence" value="ECO:0007669"/>
    <property type="project" value="RHEA"/>
</dbReference>
<dbReference type="EC" id="2.1.1.195" evidence="5"/>
<accession>A0A1I0I142</accession>
<reference evidence="6 7" key="1">
    <citation type="submission" date="2016-10" db="EMBL/GenBank/DDBJ databases">
        <authorList>
            <person name="de Groot N.N."/>
        </authorList>
    </citation>
    <scope>NUCLEOTIDE SEQUENCE [LARGE SCALE GENOMIC DNA]</scope>
    <source>
        <strain evidence="6 7">DSM 25947</strain>
    </source>
</reference>
<protein>
    <recommendedName>
        <fullName evidence="5">Cobalt-precorrin-5B C(1)-methyltransferase</fullName>
        <ecNumber evidence="5">2.1.1.195</ecNumber>
    </recommendedName>
    <alternativeName>
        <fullName evidence="5">Cobalt-precorrin-6A synthase</fullName>
    </alternativeName>
</protein>
<evidence type="ECO:0000256" key="4">
    <source>
        <dbReference type="ARBA" id="ARBA00022691"/>
    </source>
</evidence>
<dbReference type="PANTHER" id="PTHR35863:SF1">
    <property type="entry name" value="COBALT-PRECORRIN-5B C(1)-METHYLTRANSFERASE"/>
    <property type="match status" value="1"/>
</dbReference>
<name>A0A1I0I142_9BACT</name>
<keyword evidence="4 5" id="KW-0949">S-adenosyl-L-methionine</keyword>
<gene>
    <name evidence="5" type="primary">cbiD</name>
    <name evidence="6" type="ORF">SAMN05444285_12747</name>
</gene>
<dbReference type="RefSeq" id="WP_051567490.1">
    <property type="nucleotide sequence ID" value="NZ_FOHT01000027.1"/>
</dbReference>